<protein>
    <recommendedName>
        <fullName evidence="4">DUF559 domain-containing protein</fullName>
    </recommendedName>
</protein>
<feature type="compositionally biased region" description="Polar residues" evidence="1">
    <location>
        <begin position="1"/>
        <end position="12"/>
    </location>
</feature>
<reference evidence="2 3" key="1">
    <citation type="submission" date="2020-11" db="EMBL/GenBank/DDBJ databases">
        <title>Pedobacter endophytica, an endophytic bacteria isolated form Carex pumila.</title>
        <authorList>
            <person name="Peng Y."/>
            <person name="Jiang L."/>
            <person name="Lee J."/>
        </authorList>
    </citation>
    <scope>NUCLEOTIDE SEQUENCE [LARGE SCALE GENOMIC DNA]</scope>
    <source>
        <strain evidence="2 3">JBR3-12</strain>
    </source>
</reference>
<feature type="region of interest" description="Disordered" evidence="1">
    <location>
        <begin position="1"/>
        <end position="20"/>
    </location>
</feature>
<keyword evidence="3" id="KW-1185">Reference proteome</keyword>
<evidence type="ECO:0000313" key="2">
    <source>
        <dbReference type="EMBL" id="QPH38889.1"/>
    </source>
</evidence>
<sequence>MDNFTGHINSGQPRADRDRLESPLEEQFIQSLEKYLNPRSEIIPQFELETILGRFRLDFVIELDGYRIGFECDGKAYHDAFRDEWRDALILHTKQIDTIYRFRGKDIFSFLDDCIYVIYKHDPFIFNDRYQHHCDVLATASTINYFITDEANFRNHEDTFIGIELFDDNGKKRGEMELQTIRRSQNSDGHWKDLINITLANPGLSLDELIASRKVNF</sequence>
<name>A0A7U3Q5E7_9SPHI</name>
<gene>
    <name evidence="2" type="ORF">IZT61_17755</name>
</gene>
<evidence type="ECO:0000313" key="3">
    <source>
        <dbReference type="Proteomes" id="UP000594759"/>
    </source>
</evidence>
<proteinExistence type="predicted"/>
<organism evidence="2 3">
    <name type="scientific">Pedobacter endophyticus</name>
    <dbReference type="NCBI Taxonomy" id="2789740"/>
    <lineage>
        <taxon>Bacteria</taxon>
        <taxon>Pseudomonadati</taxon>
        <taxon>Bacteroidota</taxon>
        <taxon>Sphingobacteriia</taxon>
        <taxon>Sphingobacteriales</taxon>
        <taxon>Sphingobacteriaceae</taxon>
        <taxon>Pedobacter</taxon>
    </lineage>
</organism>
<evidence type="ECO:0008006" key="4">
    <source>
        <dbReference type="Google" id="ProtNLM"/>
    </source>
</evidence>
<dbReference type="RefSeq" id="WP_196098364.1">
    <property type="nucleotide sequence ID" value="NZ_CP064939.1"/>
</dbReference>
<dbReference type="EMBL" id="CP064939">
    <property type="protein sequence ID" value="QPH38889.1"/>
    <property type="molecule type" value="Genomic_DNA"/>
</dbReference>
<dbReference type="AlphaFoldDB" id="A0A7U3Q5E7"/>
<accession>A0A7U3Q5E7</accession>
<dbReference type="Proteomes" id="UP000594759">
    <property type="component" value="Chromosome"/>
</dbReference>
<evidence type="ECO:0000256" key="1">
    <source>
        <dbReference type="SAM" id="MobiDB-lite"/>
    </source>
</evidence>
<dbReference type="KEGG" id="pex:IZT61_17755"/>